<name>A0A1M7IXI4_9BURK</name>
<reference evidence="3" key="1">
    <citation type="submission" date="2016-11" db="EMBL/GenBank/DDBJ databases">
        <authorList>
            <person name="Varghese N."/>
            <person name="Submissions S."/>
        </authorList>
    </citation>
    <scope>NUCLEOTIDE SEQUENCE [LARGE SCALE GENOMIC DNA]</scope>
    <source>
        <strain evidence="3">Sac-22</strain>
    </source>
</reference>
<keyword evidence="2" id="KW-0808">Transferase</keyword>
<sequence length="176" mass="19141">MSQLRAHGFLLRPFVETDAATFAAAVRESTETLAVWMPWARSDYTEQDALDWFAFCAAGQASGSAYEFGVFRQDDLRFVGGAGLNHFNSVHGFCNLGYWIRSSAYRQGAATAAVAALARHAFDTLQLSRVEIVVAEGNEASMGVARKSGATYECLARNRVRLSQGPVAAHIFSLIP</sequence>
<dbReference type="InterPro" id="IPR000182">
    <property type="entry name" value="GNAT_dom"/>
</dbReference>
<dbReference type="Gene3D" id="3.40.630.30">
    <property type="match status" value="1"/>
</dbReference>
<dbReference type="PANTHER" id="PTHR43441:SF10">
    <property type="entry name" value="ACETYLTRANSFERASE"/>
    <property type="match status" value="1"/>
</dbReference>
<dbReference type="EMBL" id="FRCX01000001">
    <property type="protein sequence ID" value="SHM45419.1"/>
    <property type="molecule type" value="Genomic_DNA"/>
</dbReference>
<dbReference type="InterPro" id="IPR016181">
    <property type="entry name" value="Acyl_CoA_acyltransferase"/>
</dbReference>
<dbReference type="SUPFAM" id="SSF55729">
    <property type="entry name" value="Acyl-CoA N-acyltransferases (Nat)"/>
    <property type="match status" value="1"/>
</dbReference>
<dbReference type="Proteomes" id="UP000184339">
    <property type="component" value="Unassembled WGS sequence"/>
</dbReference>
<evidence type="ECO:0000313" key="2">
    <source>
        <dbReference type="EMBL" id="SHM45419.1"/>
    </source>
</evidence>
<proteinExistence type="predicted"/>
<organism evidence="2 3">
    <name type="scientific">Duganella sacchari</name>
    <dbReference type="NCBI Taxonomy" id="551987"/>
    <lineage>
        <taxon>Bacteria</taxon>
        <taxon>Pseudomonadati</taxon>
        <taxon>Pseudomonadota</taxon>
        <taxon>Betaproteobacteria</taxon>
        <taxon>Burkholderiales</taxon>
        <taxon>Oxalobacteraceae</taxon>
        <taxon>Telluria group</taxon>
        <taxon>Duganella</taxon>
    </lineage>
</organism>
<dbReference type="PANTHER" id="PTHR43441">
    <property type="entry name" value="RIBOSOMAL-PROTEIN-SERINE ACETYLTRANSFERASE"/>
    <property type="match status" value="1"/>
</dbReference>
<accession>A0A1M7IXI4</accession>
<dbReference type="OrthoDB" id="5292292at2"/>
<gene>
    <name evidence="2" type="ORF">SAMN05192549_101626</name>
</gene>
<dbReference type="RefSeq" id="WP_072781239.1">
    <property type="nucleotide sequence ID" value="NZ_FRCX01000001.1"/>
</dbReference>
<evidence type="ECO:0000313" key="3">
    <source>
        <dbReference type="Proteomes" id="UP000184339"/>
    </source>
</evidence>
<dbReference type="PROSITE" id="PS51186">
    <property type="entry name" value="GNAT"/>
    <property type="match status" value="1"/>
</dbReference>
<dbReference type="AlphaFoldDB" id="A0A1M7IXI4"/>
<dbReference type="Pfam" id="PF13302">
    <property type="entry name" value="Acetyltransf_3"/>
    <property type="match status" value="1"/>
</dbReference>
<dbReference type="GO" id="GO:1990189">
    <property type="term" value="F:protein N-terminal-serine acetyltransferase activity"/>
    <property type="evidence" value="ECO:0007669"/>
    <property type="project" value="TreeGrafter"/>
</dbReference>
<protein>
    <submittedName>
        <fullName evidence="2">Protein N-acetyltransferase, RimJ/RimL family</fullName>
    </submittedName>
</protein>
<dbReference type="InterPro" id="IPR051908">
    <property type="entry name" value="Ribosomal_N-acetyltransferase"/>
</dbReference>
<dbReference type="GO" id="GO:0005737">
    <property type="term" value="C:cytoplasm"/>
    <property type="evidence" value="ECO:0007669"/>
    <property type="project" value="TreeGrafter"/>
</dbReference>
<dbReference type="STRING" id="551987.SAMN05192549_101626"/>
<keyword evidence="3" id="KW-1185">Reference proteome</keyword>
<evidence type="ECO:0000259" key="1">
    <source>
        <dbReference type="PROSITE" id="PS51186"/>
    </source>
</evidence>
<dbReference type="GO" id="GO:0008999">
    <property type="term" value="F:protein-N-terminal-alanine acetyltransferase activity"/>
    <property type="evidence" value="ECO:0007669"/>
    <property type="project" value="TreeGrafter"/>
</dbReference>
<feature type="domain" description="N-acetyltransferase" evidence="1">
    <location>
        <begin position="24"/>
        <end position="176"/>
    </location>
</feature>